<name>A0ABW6C1F4_9BACT</name>
<keyword evidence="1" id="KW-0732">Signal</keyword>
<dbReference type="Proteomes" id="UP001597641">
    <property type="component" value="Unassembled WGS sequence"/>
</dbReference>
<feature type="chain" id="PRO_5047031106" evidence="1">
    <location>
        <begin position="22"/>
        <end position="58"/>
    </location>
</feature>
<gene>
    <name evidence="2" type="ORF">ACFS7Z_22965</name>
</gene>
<accession>A0ABW6C1F4</accession>
<dbReference type="PROSITE" id="PS51257">
    <property type="entry name" value="PROKAR_LIPOPROTEIN"/>
    <property type="match status" value="1"/>
</dbReference>
<protein>
    <submittedName>
        <fullName evidence="2">Uncharacterized protein</fullName>
    </submittedName>
</protein>
<evidence type="ECO:0000313" key="2">
    <source>
        <dbReference type="EMBL" id="MFD3003242.1"/>
    </source>
</evidence>
<keyword evidence="3" id="KW-1185">Reference proteome</keyword>
<reference evidence="3" key="1">
    <citation type="journal article" date="2019" name="Int. J. Syst. Evol. Microbiol.">
        <title>The Global Catalogue of Microorganisms (GCM) 10K type strain sequencing project: providing services to taxonomists for standard genome sequencing and annotation.</title>
        <authorList>
            <consortium name="The Broad Institute Genomics Platform"/>
            <consortium name="The Broad Institute Genome Sequencing Center for Infectious Disease"/>
            <person name="Wu L."/>
            <person name="Ma J."/>
        </authorList>
    </citation>
    <scope>NUCLEOTIDE SEQUENCE [LARGE SCALE GENOMIC DNA]</scope>
    <source>
        <strain evidence="3">KCTC 23984</strain>
    </source>
</reference>
<feature type="signal peptide" evidence="1">
    <location>
        <begin position="1"/>
        <end position="21"/>
    </location>
</feature>
<evidence type="ECO:0000313" key="3">
    <source>
        <dbReference type="Proteomes" id="UP001597641"/>
    </source>
</evidence>
<dbReference type="RefSeq" id="WP_377490240.1">
    <property type="nucleotide sequence ID" value="NZ_JBHUOX010000026.1"/>
</dbReference>
<comment type="caution">
    <text evidence="2">The sequence shown here is derived from an EMBL/GenBank/DDBJ whole genome shotgun (WGS) entry which is preliminary data.</text>
</comment>
<evidence type="ECO:0000256" key="1">
    <source>
        <dbReference type="SAM" id="SignalP"/>
    </source>
</evidence>
<organism evidence="2 3">
    <name type="scientific">Pontibacter toksunensis</name>
    <dbReference type="NCBI Taxonomy" id="1332631"/>
    <lineage>
        <taxon>Bacteria</taxon>
        <taxon>Pseudomonadati</taxon>
        <taxon>Bacteroidota</taxon>
        <taxon>Cytophagia</taxon>
        <taxon>Cytophagales</taxon>
        <taxon>Hymenobacteraceae</taxon>
        <taxon>Pontibacter</taxon>
    </lineage>
</organism>
<sequence length="58" mass="6337">MKKVLTITLVAYALAAFTACGNEEDDRTTEQVEAGTEIEIDTAITQDPDTTTYHDMAL</sequence>
<proteinExistence type="predicted"/>
<dbReference type="EMBL" id="JBHUOX010000026">
    <property type="protein sequence ID" value="MFD3003242.1"/>
    <property type="molecule type" value="Genomic_DNA"/>
</dbReference>